<organism evidence="1 2">
    <name type="scientific">Candidatus Akkermansia intestinigallinarum</name>
    <dbReference type="NCBI Taxonomy" id="2838431"/>
    <lineage>
        <taxon>Bacteria</taxon>
        <taxon>Pseudomonadati</taxon>
        <taxon>Verrucomicrobiota</taxon>
        <taxon>Verrucomicrobiia</taxon>
        <taxon>Verrucomicrobiales</taxon>
        <taxon>Akkermansiaceae</taxon>
        <taxon>Akkermansia</taxon>
    </lineage>
</organism>
<comment type="caution">
    <text evidence="1">The sequence shown here is derived from an EMBL/GenBank/DDBJ whole genome shotgun (WGS) entry which is preliminary data.</text>
</comment>
<evidence type="ECO:0000313" key="2">
    <source>
        <dbReference type="Proteomes" id="UP000823964"/>
    </source>
</evidence>
<protein>
    <submittedName>
        <fullName evidence="1">Type VI secretion system baseplate subunit TssF</fullName>
    </submittedName>
</protein>
<dbReference type="PANTHER" id="PTHR35370">
    <property type="entry name" value="CYTOPLASMIC PROTEIN-RELATED-RELATED"/>
    <property type="match status" value="1"/>
</dbReference>
<dbReference type="EMBL" id="DXFQ01000013">
    <property type="protein sequence ID" value="HIX19148.1"/>
    <property type="molecule type" value="Genomic_DNA"/>
</dbReference>
<sequence length="586" mass="64202">MDDAFLKYYEHELDALRRSSQLFAAEFPKVARRLQLGEQECADPYVERLLEGVAFLTARIARKVDAAQSEFPETLLNRLAPEYNAPVASRAILCIQPADTEDVLPKGTVFTAATSLPDKPLCAYTLREDFTPSGVRVIESRYDDAEVLEAAARAGMQAVGALKLVVDCPRTPANDLCFYMALPERAAGELLGLLMSDGAGVLVQANDESPAPATACRLEELPPPGGALALPPVAEYFLLPEQFSFFRLCNAGPYLPTAGKATISLLLKRPPSDRLRILLQAGNALKTDCARAINVQERRLDRMAPSWQPSEHVVPDLTANGNLEVLQVLSLAAYDSDNVKLFDAYPIYHAEDGLMPEGRERLNYFTTHRDTAVASSRQRVSPYAGSEVYLRISGPDYTEKRDAVSSLACRALCSNRDLPLFLRQDATLSCGSSEATASFAAPPGHPYGPPAQDSARWMCLALARMSPSVLASYGDQALAAMLRELLHHLHRPDDMVAMRQADSIQSACVRAKSRTLPILGDLCVVRGWSFDIELNERAFGGSSVYLFARSLAAFILEHTELNTFTEVTIRTSTGPLHTWQQQANIP</sequence>
<dbReference type="InterPro" id="IPR010272">
    <property type="entry name" value="T6SS_TssF"/>
</dbReference>
<reference evidence="1" key="2">
    <citation type="submission" date="2021-04" db="EMBL/GenBank/DDBJ databases">
        <authorList>
            <person name="Gilroy R."/>
        </authorList>
    </citation>
    <scope>NUCLEOTIDE SEQUENCE</scope>
    <source>
        <strain evidence="1">14975</strain>
    </source>
</reference>
<dbReference type="NCBIfam" id="TIGR03359">
    <property type="entry name" value="VI_chp_6"/>
    <property type="match status" value="1"/>
</dbReference>
<accession>A0A9D2AHA3</accession>
<reference evidence="1" key="1">
    <citation type="journal article" date="2021" name="PeerJ">
        <title>Extensive microbial diversity within the chicken gut microbiome revealed by metagenomics and culture.</title>
        <authorList>
            <person name="Gilroy R."/>
            <person name="Ravi A."/>
            <person name="Getino M."/>
            <person name="Pursley I."/>
            <person name="Horton D.L."/>
            <person name="Alikhan N.F."/>
            <person name="Baker D."/>
            <person name="Gharbi K."/>
            <person name="Hall N."/>
            <person name="Watson M."/>
            <person name="Adriaenssens E.M."/>
            <person name="Foster-Nyarko E."/>
            <person name="Jarju S."/>
            <person name="Secka A."/>
            <person name="Antonio M."/>
            <person name="Oren A."/>
            <person name="Chaudhuri R.R."/>
            <person name="La Ragione R."/>
            <person name="Hildebrand F."/>
            <person name="Pallen M.J."/>
        </authorList>
    </citation>
    <scope>NUCLEOTIDE SEQUENCE</scope>
    <source>
        <strain evidence="1">14975</strain>
    </source>
</reference>
<evidence type="ECO:0000313" key="1">
    <source>
        <dbReference type="EMBL" id="HIX19148.1"/>
    </source>
</evidence>
<proteinExistence type="predicted"/>
<dbReference type="AlphaFoldDB" id="A0A9D2AHA3"/>
<dbReference type="Proteomes" id="UP000823964">
    <property type="component" value="Unassembled WGS sequence"/>
</dbReference>
<name>A0A9D2AHA3_9BACT</name>
<dbReference type="Pfam" id="PF05947">
    <property type="entry name" value="T6SS_TssF"/>
    <property type="match status" value="1"/>
</dbReference>
<gene>
    <name evidence="1" type="primary">tssF</name>
    <name evidence="1" type="ORF">H9862_00925</name>
</gene>
<dbReference type="PANTHER" id="PTHR35370:SF1">
    <property type="entry name" value="TYPE VI SECRETION SYSTEM COMPONENT TSSF1"/>
    <property type="match status" value="1"/>
</dbReference>